<dbReference type="CDD" id="cd00293">
    <property type="entry name" value="USP-like"/>
    <property type="match status" value="1"/>
</dbReference>
<accession>A0ABD4L360</accession>
<dbReference type="EMBL" id="JAEDAF010000006">
    <property type="protein sequence ID" value="MBH8580038.1"/>
    <property type="molecule type" value="Genomic_DNA"/>
</dbReference>
<reference evidence="3 4" key="1">
    <citation type="submission" date="2020-12" db="EMBL/GenBank/DDBJ databases">
        <title>Draft genome sequence of Halomonas pacifica strain CARE-V15.</title>
        <authorList>
            <person name="Vignesh N."/>
            <person name="Thabitha A."/>
            <person name="Saravanan R."/>
            <person name="Manigandan V."/>
        </authorList>
    </citation>
    <scope>NUCLEOTIDE SEQUENCE [LARGE SCALE GENOMIC DNA]</scope>
    <source>
        <strain evidence="3 4">CARE-V15</strain>
    </source>
</reference>
<dbReference type="PRINTS" id="PR01438">
    <property type="entry name" value="UNVRSLSTRESS"/>
</dbReference>
<sequence>MYQSILVPVDGSTHAEKALKVAAQLASRPGKLYLINVQQPPDDIGLLVGGSGMPVSDEVIQKLVEEREEEARRVLDKARATAALEGLEVEEVIAKGRPAEAIVAEAQALKVEAIVMGSRGMSDLKGMVIGSVSHRVGHTAHCTVITVN</sequence>
<comment type="caution">
    <text evidence="3">The sequence shown here is derived from an EMBL/GenBank/DDBJ whole genome shotgun (WGS) entry which is preliminary data.</text>
</comment>
<name>A0ABD4L360_9GAMM</name>
<dbReference type="Pfam" id="PF00582">
    <property type="entry name" value="Usp"/>
    <property type="match status" value="1"/>
</dbReference>
<organism evidence="3 4">
    <name type="scientific">Bisbaumannia pacifica</name>
    <dbReference type="NCBI Taxonomy" id="77098"/>
    <lineage>
        <taxon>Bacteria</taxon>
        <taxon>Pseudomonadati</taxon>
        <taxon>Pseudomonadota</taxon>
        <taxon>Gammaproteobacteria</taxon>
        <taxon>Oceanospirillales</taxon>
        <taxon>Halomonadaceae</taxon>
        <taxon>Bisbaumannia</taxon>
    </lineage>
</organism>
<gene>
    <name evidence="3" type="ORF">I7V36_08000</name>
</gene>
<dbReference type="InterPro" id="IPR006016">
    <property type="entry name" value="UspA"/>
</dbReference>
<dbReference type="AlphaFoldDB" id="A0ABD4L360"/>
<comment type="similarity">
    <text evidence="1">Belongs to the universal stress protein A family.</text>
</comment>
<evidence type="ECO:0000313" key="3">
    <source>
        <dbReference type="EMBL" id="MBH8580038.1"/>
    </source>
</evidence>
<dbReference type="PANTHER" id="PTHR46268">
    <property type="entry name" value="STRESS RESPONSE PROTEIN NHAX"/>
    <property type="match status" value="1"/>
</dbReference>
<dbReference type="InterPro" id="IPR006015">
    <property type="entry name" value="Universal_stress_UspA"/>
</dbReference>
<dbReference type="SUPFAM" id="SSF52402">
    <property type="entry name" value="Adenine nucleotide alpha hydrolases-like"/>
    <property type="match status" value="1"/>
</dbReference>
<evidence type="ECO:0000256" key="1">
    <source>
        <dbReference type="ARBA" id="ARBA00008791"/>
    </source>
</evidence>
<dbReference type="RefSeq" id="WP_198057502.1">
    <property type="nucleotide sequence ID" value="NZ_JAEDAF010000006.1"/>
</dbReference>
<dbReference type="PANTHER" id="PTHR46268:SF6">
    <property type="entry name" value="UNIVERSAL STRESS PROTEIN UP12"/>
    <property type="match status" value="1"/>
</dbReference>
<dbReference type="Gene3D" id="3.40.50.620">
    <property type="entry name" value="HUPs"/>
    <property type="match status" value="1"/>
</dbReference>
<dbReference type="InterPro" id="IPR014729">
    <property type="entry name" value="Rossmann-like_a/b/a_fold"/>
</dbReference>
<proteinExistence type="inferred from homology"/>
<dbReference type="Proteomes" id="UP000651738">
    <property type="component" value="Unassembled WGS sequence"/>
</dbReference>
<evidence type="ECO:0000259" key="2">
    <source>
        <dbReference type="Pfam" id="PF00582"/>
    </source>
</evidence>
<protein>
    <submittedName>
        <fullName evidence="3">Universal stress protein</fullName>
    </submittedName>
</protein>
<feature type="domain" description="UspA" evidence="2">
    <location>
        <begin position="1"/>
        <end position="147"/>
    </location>
</feature>
<evidence type="ECO:0000313" key="4">
    <source>
        <dbReference type="Proteomes" id="UP000651738"/>
    </source>
</evidence>